<organism evidence="2 3">
    <name type="scientific">Candidatus Borkfalkia faecigallinarum</name>
    <dbReference type="NCBI Taxonomy" id="2838509"/>
    <lineage>
        <taxon>Bacteria</taxon>
        <taxon>Bacillati</taxon>
        <taxon>Bacillota</taxon>
        <taxon>Clostridia</taxon>
        <taxon>Christensenellales</taxon>
        <taxon>Christensenellaceae</taxon>
        <taxon>Candidatus Borkfalkia</taxon>
    </lineage>
</organism>
<dbReference type="InterPro" id="IPR010718">
    <property type="entry name" value="DUF1294"/>
</dbReference>
<dbReference type="EMBL" id="DXFD01000084">
    <property type="protein sequence ID" value="HIX47164.1"/>
    <property type="molecule type" value="Genomic_DNA"/>
</dbReference>
<name>A0A9D1VUP1_9FIRM</name>
<accession>A0A9D1VUP1</accession>
<dbReference type="Pfam" id="PF06961">
    <property type="entry name" value="DUF1294"/>
    <property type="match status" value="1"/>
</dbReference>
<keyword evidence="1" id="KW-1133">Transmembrane helix</keyword>
<feature type="transmembrane region" description="Helical" evidence="1">
    <location>
        <begin position="64"/>
        <end position="84"/>
    </location>
</feature>
<dbReference type="InterPro" id="IPR012156">
    <property type="entry name" value="Cold_shock_CspA"/>
</dbReference>
<proteinExistence type="predicted"/>
<comment type="caution">
    <text evidence="2">The sequence shown here is derived from an EMBL/GenBank/DDBJ whole genome shotgun (WGS) entry which is preliminary data.</text>
</comment>
<evidence type="ECO:0000313" key="3">
    <source>
        <dbReference type="Proteomes" id="UP000824249"/>
    </source>
</evidence>
<evidence type="ECO:0000313" key="2">
    <source>
        <dbReference type="EMBL" id="HIX47164.1"/>
    </source>
</evidence>
<dbReference type="PIRSF" id="PIRSF002599">
    <property type="entry name" value="Cold_shock_A"/>
    <property type="match status" value="1"/>
</dbReference>
<dbReference type="Proteomes" id="UP000824249">
    <property type="component" value="Unassembled WGS sequence"/>
</dbReference>
<sequence>MIVCFAVLAALSLITLILYGMDKARAKRGAWRIPEKVLLGFSFFGGSVGGLLGMILFRHKTRHWYFWLVNILGLLWQAAVIFIIC</sequence>
<protein>
    <submittedName>
        <fullName evidence="2">DUF1294 domain-containing protein</fullName>
    </submittedName>
</protein>
<keyword evidence="1" id="KW-0812">Transmembrane</keyword>
<reference evidence="2" key="2">
    <citation type="submission" date="2021-04" db="EMBL/GenBank/DDBJ databases">
        <authorList>
            <person name="Gilroy R."/>
        </authorList>
    </citation>
    <scope>NUCLEOTIDE SEQUENCE</scope>
    <source>
        <strain evidence="2">26628</strain>
    </source>
</reference>
<dbReference type="GO" id="GO:0003676">
    <property type="term" value="F:nucleic acid binding"/>
    <property type="evidence" value="ECO:0007669"/>
    <property type="project" value="InterPro"/>
</dbReference>
<keyword evidence="1" id="KW-0472">Membrane</keyword>
<evidence type="ECO:0000256" key="1">
    <source>
        <dbReference type="SAM" id="Phobius"/>
    </source>
</evidence>
<dbReference type="AlphaFoldDB" id="A0A9D1VUP1"/>
<gene>
    <name evidence="2" type="ORF">H9737_05710</name>
</gene>
<reference evidence="2" key="1">
    <citation type="journal article" date="2021" name="PeerJ">
        <title>Extensive microbial diversity within the chicken gut microbiome revealed by metagenomics and culture.</title>
        <authorList>
            <person name="Gilroy R."/>
            <person name="Ravi A."/>
            <person name="Getino M."/>
            <person name="Pursley I."/>
            <person name="Horton D.L."/>
            <person name="Alikhan N.F."/>
            <person name="Baker D."/>
            <person name="Gharbi K."/>
            <person name="Hall N."/>
            <person name="Watson M."/>
            <person name="Adriaenssens E.M."/>
            <person name="Foster-Nyarko E."/>
            <person name="Jarju S."/>
            <person name="Secka A."/>
            <person name="Antonio M."/>
            <person name="Oren A."/>
            <person name="Chaudhuri R.R."/>
            <person name="La Ragione R."/>
            <person name="Hildebrand F."/>
            <person name="Pallen M.J."/>
        </authorList>
    </citation>
    <scope>NUCLEOTIDE SEQUENCE</scope>
    <source>
        <strain evidence="2">26628</strain>
    </source>
</reference>
<feature type="transmembrane region" description="Helical" evidence="1">
    <location>
        <begin position="36"/>
        <end position="57"/>
    </location>
</feature>